<reference evidence="1" key="2">
    <citation type="journal article" date="2015" name="Fish Shellfish Immunol.">
        <title>Early steps in the European eel (Anguilla anguilla)-Vibrio vulnificus interaction in the gills: Role of the RtxA13 toxin.</title>
        <authorList>
            <person name="Callol A."/>
            <person name="Pajuelo D."/>
            <person name="Ebbesson L."/>
            <person name="Teles M."/>
            <person name="MacKenzie S."/>
            <person name="Amaro C."/>
        </authorList>
    </citation>
    <scope>NUCLEOTIDE SEQUENCE</scope>
</reference>
<accession>A0A0E9U6K6</accession>
<protein>
    <submittedName>
        <fullName evidence="1">Uncharacterized protein</fullName>
    </submittedName>
</protein>
<organism evidence="1">
    <name type="scientific">Anguilla anguilla</name>
    <name type="common">European freshwater eel</name>
    <name type="synonym">Muraena anguilla</name>
    <dbReference type="NCBI Taxonomy" id="7936"/>
    <lineage>
        <taxon>Eukaryota</taxon>
        <taxon>Metazoa</taxon>
        <taxon>Chordata</taxon>
        <taxon>Craniata</taxon>
        <taxon>Vertebrata</taxon>
        <taxon>Euteleostomi</taxon>
        <taxon>Actinopterygii</taxon>
        <taxon>Neopterygii</taxon>
        <taxon>Teleostei</taxon>
        <taxon>Anguilliformes</taxon>
        <taxon>Anguillidae</taxon>
        <taxon>Anguilla</taxon>
    </lineage>
</organism>
<name>A0A0E9U6K6_ANGAN</name>
<proteinExistence type="predicted"/>
<dbReference type="EMBL" id="GBXM01047969">
    <property type="protein sequence ID" value="JAH60608.1"/>
    <property type="molecule type" value="Transcribed_RNA"/>
</dbReference>
<dbReference type="AlphaFoldDB" id="A0A0E9U6K6"/>
<sequence>MWNWRIPADFHIKPRVRILRYRFQCMNQPTWKSSEPAH</sequence>
<reference evidence="1" key="1">
    <citation type="submission" date="2014-11" db="EMBL/GenBank/DDBJ databases">
        <authorList>
            <person name="Amaro Gonzalez C."/>
        </authorList>
    </citation>
    <scope>NUCLEOTIDE SEQUENCE</scope>
</reference>
<evidence type="ECO:0000313" key="1">
    <source>
        <dbReference type="EMBL" id="JAH60608.1"/>
    </source>
</evidence>